<evidence type="ECO:0000256" key="2">
    <source>
        <dbReference type="ARBA" id="ARBA00022801"/>
    </source>
</evidence>
<name>A0A2T3HMT5_9SPHI</name>
<dbReference type="InterPro" id="IPR038901">
    <property type="entry name" value="HEXDC-like"/>
</dbReference>
<evidence type="ECO:0000259" key="4">
    <source>
        <dbReference type="Pfam" id="PF00728"/>
    </source>
</evidence>
<sequence>MINIAKCIFALAVGWLLAADNASAQTSKPTTDFQVRGFHLDLRIQVMTMPALKKFAQRLHQNGINTLVMEWEGTYPFEKHAVIANKYAYSRADVKSFIAYCDSLKIDVIPLQQSFGHVEYILKNHRYKALREDQKDYSQVNPVKEALCKALFTDLYADLISTHTSRYIHIGGDETYLLGKSPESKRKADSLGMGRLYGDYIKMLCEVVVGLGKRPVVWADIALKYPDALKSLPKETIFIDWNYGWELDRFGDHGQLMKSGFEIWGSPALRSSPDNYFLTDWAKHLNNIRVFIPQGRALGYKGMIMTSWSTSGIYSPIAESHSDMLDLHAIRRVYPLSGFNLLVDAFFRAVSSQEAIVPADFVTDYASRKYGFSEAAATQFWNALKLAPYEVAQGKVTRAGLTVGQLKDSAAAALKTFRTLHATKNQAEYAHYILMANIRYNYLVCMEVENALNDQNFDKKQAAALVMKLEALNTTEVDTQFAKLNARFLFPAEIAEEARLRNFRHADLLARLRKMTRTP</sequence>
<dbReference type="Proteomes" id="UP000240912">
    <property type="component" value="Unassembled WGS sequence"/>
</dbReference>
<comment type="caution">
    <text evidence="5">The sequence shown here is derived from an EMBL/GenBank/DDBJ whole genome shotgun (WGS) entry which is preliminary data.</text>
</comment>
<dbReference type="SUPFAM" id="SSF51445">
    <property type="entry name" value="(Trans)glycosidases"/>
    <property type="match status" value="1"/>
</dbReference>
<dbReference type="GO" id="GO:0004563">
    <property type="term" value="F:beta-N-acetylhexosaminidase activity"/>
    <property type="evidence" value="ECO:0007669"/>
    <property type="project" value="UniProtKB-ARBA"/>
</dbReference>
<dbReference type="GO" id="GO:0005975">
    <property type="term" value="P:carbohydrate metabolic process"/>
    <property type="evidence" value="ECO:0007669"/>
    <property type="project" value="InterPro"/>
</dbReference>
<evidence type="ECO:0000256" key="1">
    <source>
        <dbReference type="ARBA" id="ARBA00006285"/>
    </source>
</evidence>
<dbReference type="InterPro" id="IPR017853">
    <property type="entry name" value="GH"/>
</dbReference>
<proteinExistence type="inferred from homology"/>
<dbReference type="EMBL" id="PYLS01000005">
    <property type="protein sequence ID" value="PST83749.1"/>
    <property type="molecule type" value="Genomic_DNA"/>
</dbReference>
<keyword evidence="6" id="KW-1185">Reference proteome</keyword>
<dbReference type="Gene3D" id="3.20.20.80">
    <property type="entry name" value="Glycosidases"/>
    <property type="match status" value="1"/>
</dbReference>
<dbReference type="PANTHER" id="PTHR21040:SF8">
    <property type="entry name" value="BCDNA.GH04120"/>
    <property type="match status" value="1"/>
</dbReference>
<gene>
    <name evidence="5" type="ORF">C7T94_08440</name>
</gene>
<feature type="signal peptide" evidence="3">
    <location>
        <begin position="1"/>
        <end position="24"/>
    </location>
</feature>
<dbReference type="CDD" id="cd06565">
    <property type="entry name" value="GH20_GcnA-like"/>
    <property type="match status" value="1"/>
</dbReference>
<feature type="chain" id="PRO_5015774674" evidence="3">
    <location>
        <begin position="25"/>
        <end position="519"/>
    </location>
</feature>
<keyword evidence="2" id="KW-0378">Hydrolase</keyword>
<accession>A0A2T3HMT5</accession>
<reference evidence="5 6" key="1">
    <citation type="submission" date="2018-03" db="EMBL/GenBank/DDBJ databases">
        <authorList>
            <person name="Keele B.F."/>
        </authorList>
    </citation>
    <scope>NUCLEOTIDE SEQUENCE [LARGE SCALE GENOMIC DNA]</scope>
    <source>
        <strain evidence="5 6">YL28-9</strain>
    </source>
</reference>
<organism evidence="5 6">
    <name type="scientific">Pedobacter yulinensis</name>
    <dbReference type="NCBI Taxonomy" id="2126353"/>
    <lineage>
        <taxon>Bacteria</taxon>
        <taxon>Pseudomonadati</taxon>
        <taxon>Bacteroidota</taxon>
        <taxon>Sphingobacteriia</taxon>
        <taxon>Sphingobacteriales</taxon>
        <taxon>Sphingobacteriaceae</taxon>
        <taxon>Pedobacter</taxon>
    </lineage>
</organism>
<evidence type="ECO:0000313" key="6">
    <source>
        <dbReference type="Proteomes" id="UP000240912"/>
    </source>
</evidence>
<protein>
    <submittedName>
        <fullName evidence="5">Beta-N-acetylhexosaminidase</fullName>
    </submittedName>
</protein>
<feature type="domain" description="Glycoside hydrolase family 20 catalytic" evidence="4">
    <location>
        <begin position="43"/>
        <end position="243"/>
    </location>
</feature>
<evidence type="ECO:0000256" key="3">
    <source>
        <dbReference type="SAM" id="SignalP"/>
    </source>
</evidence>
<dbReference type="RefSeq" id="WP_107216013.1">
    <property type="nucleotide sequence ID" value="NZ_KZ686269.1"/>
</dbReference>
<keyword evidence="3" id="KW-0732">Signal</keyword>
<comment type="similarity">
    <text evidence="1">Belongs to the glycosyl hydrolase 20 family.</text>
</comment>
<dbReference type="OrthoDB" id="9763537at2"/>
<evidence type="ECO:0000313" key="5">
    <source>
        <dbReference type="EMBL" id="PST83749.1"/>
    </source>
</evidence>
<dbReference type="AlphaFoldDB" id="A0A2T3HMT5"/>
<dbReference type="PANTHER" id="PTHR21040">
    <property type="entry name" value="BCDNA.GH04120"/>
    <property type="match status" value="1"/>
</dbReference>
<dbReference type="Pfam" id="PF00728">
    <property type="entry name" value="Glyco_hydro_20"/>
    <property type="match status" value="1"/>
</dbReference>
<dbReference type="InterPro" id="IPR015883">
    <property type="entry name" value="Glyco_hydro_20_cat"/>
</dbReference>